<dbReference type="Gene3D" id="1.10.287.110">
    <property type="entry name" value="DnaJ domain"/>
    <property type="match status" value="1"/>
</dbReference>
<dbReference type="SMART" id="SM00271">
    <property type="entry name" value="DnaJ"/>
    <property type="match status" value="1"/>
</dbReference>
<dbReference type="Gene3D" id="1.10.3380.10">
    <property type="entry name" value="Sec63 N-terminal domain-like domain"/>
    <property type="match status" value="1"/>
</dbReference>
<keyword evidence="13" id="KW-1185">Reference proteome</keyword>
<proteinExistence type="predicted"/>
<evidence type="ECO:0000256" key="2">
    <source>
        <dbReference type="ARBA" id="ARBA00022448"/>
    </source>
</evidence>
<keyword evidence="8" id="KW-0143">Chaperone</keyword>
<dbReference type="FunFam" id="1.10.287.110:FF:000039">
    <property type="entry name" value="Protein translocation complex component (Npl1)"/>
    <property type="match status" value="1"/>
</dbReference>
<dbReference type="Pfam" id="PF00226">
    <property type="entry name" value="DnaJ"/>
    <property type="match status" value="1"/>
</dbReference>
<evidence type="ECO:0000256" key="9">
    <source>
        <dbReference type="SAM" id="MobiDB-lite"/>
    </source>
</evidence>
<dbReference type="InterPro" id="IPR014756">
    <property type="entry name" value="Ig_E-set"/>
</dbReference>
<dbReference type="SUPFAM" id="SSF81296">
    <property type="entry name" value="E set domains"/>
    <property type="match status" value="1"/>
</dbReference>
<gene>
    <name evidence="12" type="ORF">QCA50_001119</name>
</gene>
<dbReference type="GO" id="GO:0031207">
    <property type="term" value="C:Sec62/Sec63 complex"/>
    <property type="evidence" value="ECO:0007669"/>
    <property type="project" value="TreeGrafter"/>
</dbReference>
<evidence type="ECO:0000259" key="11">
    <source>
        <dbReference type="PROSITE" id="PS50076"/>
    </source>
</evidence>
<comment type="subcellular location">
    <subcellularLocation>
        <location evidence="1">Endoplasmic reticulum membrane</location>
        <topology evidence="1">Multi-pass membrane protein</topology>
    </subcellularLocation>
</comment>
<accession>A0AAW0H000</accession>
<keyword evidence="6 10" id="KW-1133">Transmembrane helix</keyword>
<dbReference type="Gene3D" id="2.60.40.150">
    <property type="entry name" value="C2 domain"/>
    <property type="match status" value="1"/>
</dbReference>
<dbReference type="SMART" id="SM00973">
    <property type="entry name" value="Sec63"/>
    <property type="match status" value="1"/>
</dbReference>
<dbReference type="InterPro" id="IPR001623">
    <property type="entry name" value="DnaJ_domain"/>
</dbReference>
<dbReference type="GO" id="GO:0008320">
    <property type="term" value="F:protein transmembrane transporter activity"/>
    <property type="evidence" value="ECO:0007669"/>
    <property type="project" value="TreeGrafter"/>
</dbReference>
<dbReference type="PANTHER" id="PTHR24075">
    <property type="entry name" value="SEC63 DOMAIN-CONTAINING"/>
    <property type="match status" value="1"/>
</dbReference>
<protein>
    <recommendedName>
        <fullName evidence="11">J domain-containing protein</fullName>
    </recommendedName>
</protein>
<dbReference type="GO" id="GO:0003723">
    <property type="term" value="F:RNA binding"/>
    <property type="evidence" value="ECO:0007669"/>
    <property type="project" value="TreeGrafter"/>
</dbReference>
<feature type="compositionally biased region" description="Acidic residues" evidence="9">
    <location>
        <begin position="625"/>
        <end position="648"/>
    </location>
</feature>
<dbReference type="PRINTS" id="PR00625">
    <property type="entry name" value="JDOMAIN"/>
</dbReference>
<dbReference type="SUPFAM" id="SSF158702">
    <property type="entry name" value="Sec63 N-terminal domain-like"/>
    <property type="match status" value="1"/>
</dbReference>
<dbReference type="PROSITE" id="PS50076">
    <property type="entry name" value="DNAJ_2"/>
    <property type="match status" value="1"/>
</dbReference>
<dbReference type="SUPFAM" id="SSF46565">
    <property type="entry name" value="Chaperone J-domain"/>
    <property type="match status" value="1"/>
</dbReference>
<keyword evidence="4" id="KW-0256">Endoplasmic reticulum</keyword>
<evidence type="ECO:0000256" key="4">
    <source>
        <dbReference type="ARBA" id="ARBA00022824"/>
    </source>
</evidence>
<dbReference type="InterPro" id="IPR036869">
    <property type="entry name" value="J_dom_sf"/>
</dbReference>
<organism evidence="12 13">
    <name type="scientific">Cerrena zonata</name>
    <dbReference type="NCBI Taxonomy" id="2478898"/>
    <lineage>
        <taxon>Eukaryota</taxon>
        <taxon>Fungi</taxon>
        <taxon>Dikarya</taxon>
        <taxon>Basidiomycota</taxon>
        <taxon>Agaricomycotina</taxon>
        <taxon>Agaricomycetes</taxon>
        <taxon>Polyporales</taxon>
        <taxon>Cerrenaceae</taxon>
        <taxon>Cerrena</taxon>
    </lineage>
</organism>
<feature type="domain" description="J" evidence="11">
    <location>
        <begin position="94"/>
        <end position="164"/>
    </location>
</feature>
<evidence type="ECO:0000313" key="13">
    <source>
        <dbReference type="Proteomes" id="UP001385951"/>
    </source>
</evidence>
<keyword evidence="5" id="KW-0653">Protein transport</keyword>
<keyword evidence="3 10" id="KW-0812">Transmembrane</keyword>
<comment type="caution">
    <text evidence="12">The sequence shown here is derived from an EMBL/GenBank/DDBJ whole genome shotgun (WGS) entry which is preliminary data.</text>
</comment>
<dbReference type="GO" id="GO:0006614">
    <property type="term" value="P:SRP-dependent cotranslational protein targeting to membrane"/>
    <property type="evidence" value="ECO:0007669"/>
    <property type="project" value="TreeGrafter"/>
</dbReference>
<evidence type="ECO:0000256" key="6">
    <source>
        <dbReference type="ARBA" id="ARBA00022989"/>
    </source>
</evidence>
<evidence type="ECO:0000256" key="5">
    <source>
        <dbReference type="ARBA" id="ARBA00022927"/>
    </source>
</evidence>
<dbReference type="EMBL" id="JASBNA010000001">
    <property type="protein sequence ID" value="KAK7696462.1"/>
    <property type="molecule type" value="Genomic_DNA"/>
</dbReference>
<dbReference type="InterPro" id="IPR035892">
    <property type="entry name" value="C2_domain_sf"/>
</dbReference>
<evidence type="ECO:0000256" key="8">
    <source>
        <dbReference type="ARBA" id="ARBA00023186"/>
    </source>
</evidence>
<dbReference type="Pfam" id="PF02889">
    <property type="entry name" value="Sec63"/>
    <property type="match status" value="1"/>
</dbReference>
<dbReference type="PANTHER" id="PTHR24075:SF0">
    <property type="entry name" value="TRANSLOCATION PROTEIN SEC63 HOMOLOG"/>
    <property type="match status" value="1"/>
</dbReference>
<feature type="transmembrane region" description="Helical" evidence="10">
    <location>
        <begin position="12"/>
        <end position="30"/>
    </location>
</feature>
<evidence type="ECO:0000313" key="12">
    <source>
        <dbReference type="EMBL" id="KAK7696462.1"/>
    </source>
</evidence>
<reference evidence="12 13" key="1">
    <citation type="submission" date="2022-09" db="EMBL/GenBank/DDBJ databases">
        <authorList>
            <person name="Palmer J.M."/>
        </authorList>
    </citation>
    <scope>NUCLEOTIDE SEQUENCE [LARGE SCALE GENOMIC DNA]</scope>
    <source>
        <strain evidence="12 13">DSM 7382</strain>
    </source>
</reference>
<feature type="compositionally biased region" description="Acidic residues" evidence="9">
    <location>
        <begin position="591"/>
        <end position="606"/>
    </location>
</feature>
<evidence type="ECO:0000256" key="10">
    <source>
        <dbReference type="SAM" id="Phobius"/>
    </source>
</evidence>
<feature type="transmembrane region" description="Helical" evidence="10">
    <location>
        <begin position="63"/>
        <end position="81"/>
    </location>
</feature>
<dbReference type="InterPro" id="IPR004179">
    <property type="entry name" value="Sec63-dom"/>
</dbReference>
<dbReference type="Proteomes" id="UP001385951">
    <property type="component" value="Unassembled WGS sequence"/>
</dbReference>
<evidence type="ECO:0000256" key="3">
    <source>
        <dbReference type="ARBA" id="ARBA00022692"/>
    </source>
</evidence>
<dbReference type="CDD" id="cd06257">
    <property type="entry name" value="DnaJ"/>
    <property type="match status" value="1"/>
</dbReference>
<feature type="region of interest" description="Disordered" evidence="9">
    <location>
        <begin position="590"/>
        <end position="648"/>
    </location>
</feature>
<evidence type="ECO:0000256" key="7">
    <source>
        <dbReference type="ARBA" id="ARBA00023136"/>
    </source>
</evidence>
<evidence type="ECO:0000256" key="1">
    <source>
        <dbReference type="ARBA" id="ARBA00004477"/>
    </source>
</evidence>
<name>A0AAW0H000_9APHY</name>
<feature type="transmembrane region" description="Helical" evidence="10">
    <location>
        <begin position="189"/>
        <end position="212"/>
    </location>
</feature>
<keyword evidence="7 10" id="KW-0472">Membrane</keyword>
<dbReference type="GO" id="GO:0006620">
    <property type="term" value="P:post-translational protein targeting to endoplasmic reticulum membrane"/>
    <property type="evidence" value="ECO:0007669"/>
    <property type="project" value="TreeGrafter"/>
</dbReference>
<dbReference type="AlphaFoldDB" id="A0AAW0H000"/>
<keyword evidence="2" id="KW-0813">Transport</keyword>
<sequence>MASYNYDEAGNMAAYFLLTFLLIVLVPFSWPSSSSKPVYLSECDCHDCFEHRIRMRKYETIPVRRYTLLALGWALFGFVAYKVSRADNESKVYNPFEILGINTGTPVKEIKSHYKKLSRVLHPDKVKLTANLTIEAVEARFVEITKAYKALTDETIRTNWERYGHPDGRQEVSMGIALPSWIVEGKNNIWVLGVYAIIFGGALPSLVGKWWFGNRQKTKDGVDARSAATFFKTLSEESGIEDIAVSLGKTFEWEGVPATAQNVGLPEIETAIKQRIGPKWDEIVKSAEASPETSQNRRKGLILLYAHFLRIPVPEPLEADQTKLILQTPVLVNSLLSICTTRNWLLPTLSAIRFQAYLVQAVPPGFDILRFSQLPGVIPDRAPELAKKAEVMTDLLRIMEEENDIRHMEIKSAVAKWGQIDLVDASFKVIDDRLVTPSSIVFLVVKVRLVPPTGSSAKFVGNVSEEAINDEKRDYEFLVSKKEVEDGPKEGRISYVAHAPHWPSHRKPAFWVVLADAKTNRVVVPPMKITDVPHADSRHPDTYRSYKMQFQAPPQVATFTWKLHVVSDTFVGEEVSKDITLKIDDATLLQEDQEDEDEISEPEEDSLAGQMAMMRGGSVKKRTDDDSDDDSSTDDDRESSDEGSSDSD</sequence>